<dbReference type="CDD" id="cd10527">
    <property type="entry name" value="SET_LSMT"/>
    <property type="match status" value="1"/>
</dbReference>
<dbReference type="InterPro" id="IPR036464">
    <property type="entry name" value="Rubisco_LSMT_subst-bd_sf"/>
</dbReference>
<dbReference type="InterPro" id="IPR015353">
    <property type="entry name" value="Rubisco_LSMT_subst-bd"/>
</dbReference>
<name>A0ABP1G7Z1_9CHLO</name>
<dbReference type="Pfam" id="PF00856">
    <property type="entry name" value="SET"/>
    <property type="match status" value="1"/>
</dbReference>
<organism evidence="6 7">
    <name type="scientific">Coccomyxa viridis</name>
    <dbReference type="NCBI Taxonomy" id="1274662"/>
    <lineage>
        <taxon>Eukaryota</taxon>
        <taxon>Viridiplantae</taxon>
        <taxon>Chlorophyta</taxon>
        <taxon>core chlorophytes</taxon>
        <taxon>Trebouxiophyceae</taxon>
        <taxon>Trebouxiophyceae incertae sedis</taxon>
        <taxon>Coccomyxaceae</taxon>
        <taxon>Coccomyxa</taxon>
    </lineage>
</organism>
<protein>
    <submittedName>
        <fullName evidence="6">G11378 protein</fullName>
    </submittedName>
</protein>
<dbReference type="SUPFAM" id="SSF81822">
    <property type="entry name" value="RuBisCo LSMT C-terminal, substrate-binding domain"/>
    <property type="match status" value="1"/>
</dbReference>
<dbReference type="Proteomes" id="UP001497392">
    <property type="component" value="Unassembled WGS sequence"/>
</dbReference>
<reference evidence="6 7" key="1">
    <citation type="submission" date="2024-06" db="EMBL/GenBank/DDBJ databases">
        <authorList>
            <person name="Kraege A."/>
            <person name="Thomma B."/>
        </authorList>
    </citation>
    <scope>NUCLEOTIDE SEQUENCE [LARGE SCALE GENOMIC DNA]</scope>
</reference>
<dbReference type="EMBL" id="CAXHTA020000018">
    <property type="protein sequence ID" value="CAL5228274.1"/>
    <property type="molecule type" value="Genomic_DNA"/>
</dbReference>
<dbReference type="PANTHER" id="PTHR13271">
    <property type="entry name" value="UNCHARACTERIZED PUTATIVE METHYLTRANSFERASE"/>
    <property type="match status" value="1"/>
</dbReference>
<keyword evidence="7" id="KW-1185">Reference proteome</keyword>
<evidence type="ECO:0000256" key="2">
    <source>
        <dbReference type="ARBA" id="ARBA00022679"/>
    </source>
</evidence>
<comment type="caution">
    <text evidence="6">The sequence shown here is derived from an EMBL/GenBank/DDBJ whole genome shotgun (WGS) entry which is preliminary data.</text>
</comment>
<evidence type="ECO:0000313" key="7">
    <source>
        <dbReference type="Proteomes" id="UP001497392"/>
    </source>
</evidence>
<dbReference type="PROSITE" id="PS50280">
    <property type="entry name" value="SET"/>
    <property type="match status" value="1"/>
</dbReference>
<dbReference type="PANTHER" id="PTHR13271:SF116">
    <property type="entry name" value="F21J9.27"/>
    <property type="match status" value="1"/>
</dbReference>
<gene>
    <name evidence="6" type="primary">g11378</name>
    <name evidence="6" type="ORF">VP750_LOCUS10180</name>
</gene>
<evidence type="ECO:0000313" key="6">
    <source>
        <dbReference type="EMBL" id="CAL5228274.1"/>
    </source>
</evidence>
<dbReference type="Pfam" id="PF09273">
    <property type="entry name" value="Rubis-subs-bind"/>
    <property type="match status" value="1"/>
</dbReference>
<evidence type="ECO:0000256" key="4">
    <source>
        <dbReference type="SAM" id="MobiDB-lite"/>
    </source>
</evidence>
<evidence type="ECO:0000259" key="5">
    <source>
        <dbReference type="PROSITE" id="PS50280"/>
    </source>
</evidence>
<evidence type="ECO:0000256" key="3">
    <source>
        <dbReference type="ARBA" id="ARBA00022691"/>
    </source>
</evidence>
<dbReference type="InterPro" id="IPR001214">
    <property type="entry name" value="SET_dom"/>
</dbReference>
<dbReference type="Gene3D" id="3.90.1410.10">
    <property type="entry name" value="set domain protein methyltransferase, domain 1"/>
    <property type="match status" value="1"/>
</dbReference>
<dbReference type="Gene3D" id="3.90.1420.10">
    <property type="entry name" value="Rubisco LSMT, substrate-binding domain"/>
    <property type="match status" value="1"/>
</dbReference>
<keyword evidence="2" id="KW-0808">Transferase</keyword>
<evidence type="ECO:0000256" key="1">
    <source>
        <dbReference type="ARBA" id="ARBA00022603"/>
    </source>
</evidence>
<feature type="compositionally biased region" description="Polar residues" evidence="4">
    <location>
        <begin position="471"/>
        <end position="482"/>
    </location>
</feature>
<feature type="region of interest" description="Disordered" evidence="4">
    <location>
        <begin position="462"/>
        <end position="482"/>
    </location>
</feature>
<sequence>MATLFGILRRAAATRQYWVQARLSSTAASRQGELIDWVKVNGGSVSHAISISYPNAATGAGLQAAQACKAGDRLVHLPAHCQLTYGDNTSPKLMSLIEKVPQELWGAKLALQVLQERCLGTKSFFRHYISNLPVGVPGIPLFFSQDAIKALEEYPPLSQQVKRRCRWLVSFADGELADAASSSGDPFEGQRIDANMLGWAMAVTTSRAFRVRGPDKPAAQLPLIDMCNHSFAPNCQVFPGQDGSVDLVASRDIQASEPLLLSYGNLSNDFFLLDYGFLVPLNPFDAVAVRFDVAFFQAANALSKQKVDDEALDTVEDFQEALLAELKLAGPEADRELMVRRSLPSCSPRAVAAARILSAQDAAELAGRSAESLGQWKQAVSPINEVKALRMLAGVAFFVLSRFPATLEQDKQLLAGQSAGPLPDDMALAVQFRLGKKQLMAELLHDLANRIKALAMQPIGRQDSTAAAHHSTGNPGKRSYSTSTAAWTVKDVLR</sequence>
<accession>A0ABP1G7Z1</accession>
<feature type="domain" description="SET" evidence="5">
    <location>
        <begin position="125"/>
        <end position="264"/>
    </location>
</feature>
<dbReference type="InterPro" id="IPR050600">
    <property type="entry name" value="SETD3_SETD6_MTase"/>
</dbReference>
<keyword evidence="3" id="KW-0949">S-adenosyl-L-methionine</keyword>
<proteinExistence type="predicted"/>
<dbReference type="SUPFAM" id="SSF82199">
    <property type="entry name" value="SET domain"/>
    <property type="match status" value="1"/>
</dbReference>
<keyword evidence="1" id="KW-0489">Methyltransferase</keyword>
<dbReference type="InterPro" id="IPR046341">
    <property type="entry name" value="SET_dom_sf"/>
</dbReference>